<name>A0A368XMA1_9BURK</name>
<evidence type="ECO:0000313" key="2">
    <source>
        <dbReference type="EMBL" id="RCW69132.1"/>
    </source>
</evidence>
<dbReference type="OrthoDB" id="136948at2"/>
<dbReference type="AlphaFoldDB" id="A0A368XMA1"/>
<accession>A0A368XMA1</accession>
<evidence type="ECO:0000313" key="3">
    <source>
        <dbReference type="Proteomes" id="UP000252884"/>
    </source>
</evidence>
<protein>
    <submittedName>
        <fullName evidence="2">Uncharacterized protein</fullName>
    </submittedName>
</protein>
<dbReference type="RefSeq" id="WP_114469571.1">
    <property type="nucleotide sequence ID" value="NZ_QPJK01000006.1"/>
</dbReference>
<feature type="transmembrane region" description="Helical" evidence="1">
    <location>
        <begin position="479"/>
        <end position="503"/>
    </location>
</feature>
<gene>
    <name evidence="2" type="ORF">DES41_1063</name>
</gene>
<comment type="caution">
    <text evidence="2">The sequence shown here is derived from an EMBL/GenBank/DDBJ whole genome shotgun (WGS) entry which is preliminary data.</text>
</comment>
<dbReference type="EMBL" id="QPJK01000006">
    <property type="protein sequence ID" value="RCW69132.1"/>
    <property type="molecule type" value="Genomic_DNA"/>
</dbReference>
<organism evidence="2 3">
    <name type="scientific">Pseudorhodoferax soli</name>
    <dbReference type="NCBI Taxonomy" id="545864"/>
    <lineage>
        <taxon>Bacteria</taxon>
        <taxon>Pseudomonadati</taxon>
        <taxon>Pseudomonadota</taxon>
        <taxon>Betaproteobacteria</taxon>
        <taxon>Burkholderiales</taxon>
        <taxon>Comamonadaceae</taxon>
    </lineage>
</organism>
<keyword evidence="1" id="KW-0812">Transmembrane</keyword>
<proteinExistence type="predicted"/>
<dbReference type="Proteomes" id="UP000252884">
    <property type="component" value="Unassembled WGS sequence"/>
</dbReference>
<keyword evidence="1" id="KW-0472">Membrane</keyword>
<keyword evidence="3" id="KW-1185">Reference proteome</keyword>
<reference evidence="2 3" key="1">
    <citation type="submission" date="2018-07" db="EMBL/GenBank/DDBJ databases">
        <title>Genomic Encyclopedia of Type Strains, Phase IV (KMG-IV): sequencing the most valuable type-strain genomes for metagenomic binning, comparative biology and taxonomic classification.</title>
        <authorList>
            <person name="Goeker M."/>
        </authorList>
    </citation>
    <scope>NUCLEOTIDE SEQUENCE [LARGE SCALE GENOMIC DNA]</scope>
    <source>
        <strain evidence="2 3">DSM 21634</strain>
    </source>
</reference>
<keyword evidence="1" id="KW-1133">Transmembrane helix</keyword>
<evidence type="ECO:0000256" key="1">
    <source>
        <dbReference type="SAM" id="Phobius"/>
    </source>
</evidence>
<sequence>MAQHHPVLIGAPRGLARSGSPWLLQRSDDGFLPATLEDLRSTAGRERLRALRARALDSQGTLKLFQPIQRQFHLALLEAWCDTAGEPRLDPKRVQAAGLVLRRIGTDGRSEGWMKSGGRLHGWLPLARVGGADADPLPAQRSQRGLTGVPDIDRQLAAFTRTQPDSALEEATIPLYLAPPDVCTDAGQTLYYGLVPTVSSEISEADDLLAAAPGTDFGPRSAAFRDHLVLALQGSAMGLPRNGQTITGAWLKDSEQANADAVLTRFVLLLRQLASEFDAFGSAGAPILQALATLQLPLVLQSGEIQPRLVRADQFLQQAHAVVLLQQGGSVEMPAAWPAMETTAAGRLLDAMHAAMQSRFAAVKGKRGRFDEPGARYQLRAFVRLAPEGGCPARIVWGEASEPFVIAAWYEGAGAPPVQIALPDPSDKALLGALKPSVAFVVPPSLQSLLSGSSKKLLDGEGASSKFGLTWICSFNIPIITICAFLVLNLFLGLFNIVFGWMFSMKICLPFPKVPPKT</sequence>